<dbReference type="InterPro" id="IPR050061">
    <property type="entry name" value="MurCDEF_pg_biosynth"/>
</dbReference>
<evidence type="ECO:0000259" key="2">
    <source>
        <dbReference type="Pfam" id="PF08245"/>
    </source>
</evidence>
<feature type="domain" description="Mur ligase central" evidence="2">
    <location>
        <begin position="49"/>
        <end position="168"/>
    </location>
</feature>
<accession>A0A937X8D4</accession>
<dbReference type="SUPFAM" id="SSF53623">
    <property type="entry name" value="MurD-like peptide ligases, catalytic domain"/>
    <property type="match status" value="1"/>
</dbReference>
<dbReference type="PANTHER" id="PTHR43445:SF1">
    <property type="entry name" value="PGA SYNTHASE CAPB"/>
    <property type="match status" value="1"/>
</dbReference>
<dbReference type="GO" id="GO:0045227">
    <property type="term" value="P:capsule polysaccharide biosynthetic process"/>
    <property type="evidence" value="ECO:0007669"/>
    <property type="project" value="InterPro"/>
</dbReference>
<protein>
    <submittedName>
        <fullName evidence="3">Poly-gamma-glutamate synthase PgsB</fullName>
    </submittedName>
</protein>
<sequence>MSYLLPPLLGKGAFSLVLLLLLLGLTTALVLERARHRRMVQRIPIRIHVNGTRGKSSVARLIAAGLRAGKLRTFAKTTGSAARLIHPDGSEEPVPRRSAPNIREQIGIIRQAAGENAEALVIECMAVRPDLQKVTEHQIVRSTIGVITNVRPDHLEVMGPTLENVAIALSGTIPNNGKLFTTEGAYSDYLVREAMRRGTQCAVTTAERHPTPEEMSGFGYVEIPENVALALDVCEEVGVDRVTALSGMYKVTPDVGATTQIHLRREDKEITFVNAFAANDRESTVFLWGLLNMHRGGDRRSIVMINNRADRMRRAVDMAQVIAKDMAADWFVVVGDKASTFIDMAARSGLPRNRMVHMGGRTPEEVLQKLFDLADPRAAIMGIGNIGGFGVRFMDLLEQERSRHAS</sequence>
<keyword evidence="1" id="KW-0472">Membrane</keyword>
<dbReference type="InterPro" id="IPR013221">
    <property type="entry name" value="Mur_ligase_cen"/>
</dbReference>
<name>A0A937X8D4_UNCEI</name>
<dbReference type="Pfam" id="PF08245">
    <property type="entry name" value="Mur_ligase_M"/>
    <property type="match status" value="1"/>
</dbReference>
<dbReference type="EMBL" id="VGIY01000009">
    <property type="protein sequence ID" value="MBM3316384.1"/>
    <property type="molecule type" value="Genomic_DNA"/>
</dbReference>
<comment type="caution">
    <text evidence="3">The sequence shown here is derived from an EMBL/GenBank/DDBJ whole genome shotgun (WGS) entry which is preliminary data.</text>
</comment>
<gene>
    <name evidence="3" type="primary">pgsB</name>
    <name evidence="3" type="ORF">FJY75_00890</name>
</gene>
<dbReference type="InterPro" id="IPR008337">
    <property type="entry name" value="Capsule_biosynth_CapB"/>
</dbReference>
<dbReference type="InterPro" id="IPR036565">
    <property type="entry name" value="Mur-like_cat_sf"/>
</dbReference>
<dbReference type="PANTHER" id="PTHR43445">
    <property type="entry name" value="UDP-N-ACETYLMURAMATE--L-ALANINE LIGASE-RELATED"/>
    <property type="match status" value="1"/>
</dbReference>
<evidence type="ECO:0000313" key="4">
    <source>
        <dbReference type="Proteomes" id="UP000748308"/>
    </source>
</evidence>
<dbReference type="GO" id="GO:0016881">
    <property type="term" value="F:acid-amino acid ligase activity"/>
    <property type="evidence" value="ECO:0007669"/>
    <property type="project" value="InterPro"/>
</dbReference>
<dbReference type="GO" id="GO:0005524">
    <property type="term" value="F:ATP binding"/>
    <property type="evidence" value="ECO:0007669"/>
    <property type="project" value="InterPro"/>
</dbReference>
<evidence type="ECO:0000313" key="3">
    <source>
        <dbReference type="EMBL" id="MBM3316384.1"/>
    </source>
</evidence>
<dbReference type="PRINTS" id="PR01758">
    <property type="entry name" value="CAPSULEPROTB"/>
</dbReference>
<proteinExistence type="predicted"/>
<dbReference type="Proteomes" id="UP000748308">
    <property type="component" value="Unassembled WGS sequence"/>
</dbReference>
<dbReference type="AlphaFoldDB" id="A0A937X8D4"/>
<evidence type="ECO:0000256" key="1">
    <source>
        <dbReference type="SAM" id="Phobius"/>
    </source>
</evidence>
<keyword evidence="1" id="KW-1133">Transmembrane helix</keyword>
<reference evidence="3" key="1">
    <citation type="submission" date="2019-03" db="EMBL/GenBank/DDBJ databases">
        <title>Lake Tanganyika Metagenome-Assembled Genomes (MAGs).</title>
        <authorList>
            <person name="Tran P."/>
        </authorList>
    </citation>
    <scope>NUCLEOTIDE SEQUENCE</scope>
    <source>
        <strain evidence="3">M_DeepCast_400m_m2_100</strain>
    </source>
</reference>
<feature type="transmembrane region" description="Helical" evidence="1">
    <location>
        <begin position="12"/>
        <end position="31"/>
    </location>
</feature>
<organism evidence="3 4">
    <name type="scientific">Eiseniibacteriota bacterium</name>
    <dbReference type="NCBI Taxonomy" id="2212470"/>
    <lineage>
        <taxon>Bacteria</taxon>
        <taxon>Candidatus Eiseniibacteriota</taxon>
    </lineage>
</organism>
<keyword evidence="1" id="KW-0812">Transmembrane</keyword>
<dbReference type="GO" id="GO:0016020">
    <property type="term" value="C:membrane"/>
    <property type="evidence" value="ECO:0007669"/>
    <property type="project" value="InterPro"/>
</dbReference>
<dbReference type="NCBIfam" id="TIGR04012">
    <property type="entry name" value="poly_gGlu_PgsB"/>
    <property type="match status" value="1"/>
</dbReference>
<dbReference type="Gene3D" id="3.40.1190.10">
    <property type="entry name" value="Mur-like, catalytic domain"/>
    <property type="match status" value="1"/>
</dbReference>